<comment type="similarity">
    <text evidence="2">Belongs to the LolB family.</text>
</comment>
<keyword evidence="14" id="KW-1185">Reference proteome</keyword>
<reference evidence="13 14" key="1">
    <citation type="journal article" date="2018" name="Int. J. Syst. Evol. Microbiol.">
        <title>Uliginosibacterium sediminicola sp. nov., isolated from freshwater sediment.</title>
        <authorList>
            <person name="Hwang W.M."/>
            <person name="Kim S.M."/>
            <person name="Kang K."/>
            <person name="Ahn T.Y."/>
        </authorList>
    </citation>
    <scope>NUCLEOTIDE SEQUENCE [LARGE SCALE GENOMIC DNA]</scope>
    <source>
        <strain evidence="13 14">M1-21</strain>
    </source>
</reference>
<dbReference type="Gene3D" id="2.50.20.10">
    <property type="entry name" value="Lipoprotein localisation LolA/LolB/LppX"/>
    <property type="match status" value="1"/>
</dbReference>
<evidence type="ECO:0000256" key="2">
    <source>
        <dbReference type="ARBA" id="ARBA00009696"/>
    </source>
</evidence>
<evidence type="ECO:0000313" key="13">
    <source>
        <dbReference type="EMBL" id="MEN3066962.1"/>
    </source>
</evidence>
<dbReference type="RefSeq" id="WP_345917732.1">
    <property type="nucleotide sequence ID" value="NZ_JBDIVE010000001.1"/>
</dbReference>
<dbReference type="PROSITE" id="PS51257">
    <property type="entry name" value="PROKAR_LIPOPROTEIN"/>
    <property type="match status" value="1"/>
</dbReference>
<dbReference type="InterPro" id="IPR029046">
    <property type="entry name" value="LolA/LolB/LppX"/>
</dbReference>
<name>A0ABU9YTC7_9RHOO</name>
<dbReference type="CDD" id="cd16326">
    <property type="entry name" value="LolB"/>
    <property type="match status" value="1"/>
</dbReference>
<evidence type="ECO:0000256" key="1">
    <source>
        <dbReference type="ARBA" id="ARBA00004459"/>
    </source>
</evidence>
<evidence type="ECO:0000256" key="8">
    <source>
        <dbReference type="ARBA" id="ARBA00023136"/>
    </source>
</evidence>
<dbReference type="EMBL" id="JBDIVE010000001">
    <property type="protein sequence ID" value="MEN3066962.1"/>
    <property type="molecule type" value="Genomic_DNA"/>
</dbReference>
<dbReference type="InterPro" id="IPR004565">
    <property type="entry name" value="OM_lipoprot_LolB"/>
</dbReference>
<comment type="subunit">
    <text evidence="3">Monomer.</text>
</comment>
<sequence length="189" mass="20453">MSARRAFLAQGSAVLLAGCAATGLRQDITPRPPRDALASFVLEGRAVIRQGSRADSVHLSWEHSEGRDTISFANMLGMQLAELQRDAQGARWLSADGERVEAYSADALIARLTHDPVPIDALALWVTGRAAPGAALQLDAQGRMLGAQEAGWTVRILAYENEQANALPAQLEIERGALRIRLAIESWQF</sequence>
<dbReference type="InterPro" id="IPR006311">
    <property type="entry name" value="TAT_signal"/>
</dbReference>
<evidence type="ECO:0000256" key="3">
    <source>
        <dbReference type="ARBA" id="ARBA00011245"/>
    </source>
</evidence>
<keyword evidence="12 13" id="KW-0449">Lipoprotein</keyword>
<evidence type="ECO:0000256" key="6">
    <source>
        <dbReference type="ARBA" id="ARBA00022729"/>
    </source>
</evidence>
<dbReference type="PROSITE" id="PS51318">
    <property type="entry name" value="TAT"/>
    <property type="match status" value="1"/>
</dbReference>
<accession>A0ABU9YTC7</accession>
<dbReference type="SUPFAM" id="SSF89392">
    <property type="entry name" value="Prokaryotic lipoproteins and lipoprotein localization factors"/>
    <property type="match status" value="1"/>
</dbReference>
<dbReference type="Pfam" id="PF03550">
    <property type="entry name" value="LolB"/>
    <property type="match status" value="1"/>
</dbReference>
<evidence type="ECO:0000256" key="4">
    <source>
        <dbReference type="ARBA" id="ARBA00016202"/>
    </source>
</evidence>
<keyword evidence="11" id="KW-0998">Cell outer membrane</keyword>
<keyword evidence="10" id="KW-0143">Chaperone</keyword>
<dbReference type="Proteomes" id="UP001410394">
    <property type="component" value="Unassembled WGS sequence"/>
</dbReference>
<keyword evidence="5" id="KW-0813">Transport</keyword>
<evidence type="ECO:0000256" key="11">
    <source>
        <dbReference type="ARBA" id="ARBA00023237"/>
    </source>
</evidence>
<keyword evidence="9" id="KW-0564">Palmitate</keyword>
<organism evidence="13 14">
    <name type="scientific">Uliginosibacterium sediminicola</name>
    <dbReference type="NCBI Taxonomy" id="2024550"/>
    <lineage>
        <taxon>Bacteria</taxon>
        <taxon>Pseudomonadati</taxon>
        <taxon>Pseudomonadota</taxon>
        <taxon>Betaproteobacteria</taxon>
        <taxon>Rhodocyclales</taxon>
        <taxon>Zoogloeaceae</taxon>
        <taxon>Uliginosibacterium</taxon>
    </lineage>
</organism>
<evidence type="ECO:0000256" key="9">
    <source>
        <dbReference type="ARBA" id="ARBA00023139"/>
    </source>
</evidence>
<protein>
    <recommendedName>
        <fullName evidence="4">Outer-membrane lipoprotein LolB</fullName>
    </recommendedName>
</protein>
<evidence type="ECO:0000313" key="14">
    <source>
        <dbReference type="Proteomes" id="UP001410394"/>
    </source>
</evidence>
<keyword evidence="8" id="KW-0472">Membrane</keyword>
<comment type="subcellular location">
    <subcellularLocation>
        <location evidence="1">Cell outer membrane</location>
        <topology evidence="1">Lipid-anchor</topology>
    </subcellularLocation>
</comment>
<keyword evidence="7" id="KW-0653">Protein transport</keyword>
<evidence type="ECO:0000256" key="7">
    <source>
        <dbReference type="ARBA" id="ARBA00022927"/>
    </source>
</evidence>
<keyword evidence="6" id="KW-0732">Signal</keyword>
<dbReference type="NCBIfam" id="TIGR00548">
    <property type="entry name" value="lolB"/>
    <property type="match status" value="1"/>
</dbReference>
<gene>
    <name evidence="13" type="primary">lolB</name>
    <name evidence="13" type="ORF">ABDB84_00645</name>
</gene>
<evidence type="ECO:0000256" key="12">
    <source>
        <dbReference type="ARBA" id="ARBA00023288"/>
    </source>
</evidence>
<proteinExistence type="inferred from homology"/>
<comment type="caution">
    <text evidence="13">The sequence shown here is derived from an EMBL/GenBank/DDBJ whole genome shotgun (WGS) entry which is preliminary data.</text>
</comment>
<evidence type="ECO:0000256" key="10">
    <source>
        <dbReference type="ARBA" id="ARBA00023186"/>
    </source>
</evidence>
<evidence type="ECO:0000256" key="5">
    <source>
        <dbReference type="ARBA" id="ARBA00022448"/>
    </source>
</evidence>